<proteinExistence type="predicted"/>
<reference evidence="2" key="1">
    <citation type="submission" date="2016-10" db="EMBL/GenBank/DDBJ databases">
        <authorList>
            <person name="Varghese N."/>
        </authorList>
    </citation>
    <scope>NUCLEOTIDE SEQUENCE</scope>
</reference>
<evidence type="ECO:0000256" key="1">
    <source>
        <dbReference type="SAM" id="Coils"/>
    </source>
</evidence>
<organism evidence="2">
    <name type="scientific">uncultured virus</name>
    <dbReference type="NCBI Taxonomy" id="340016"/>
    <lineage>
        <taxon>Viruses</taxon>
        <taxon>environmental samples</taxon>
    </lineage>
</organism>
<keyword evidence="1" id="KW-0175">Coiled coil</keyword>
<dbReference type="EMBL" id="KY052810">
    <property type="protein sequence ID" value="ASE99976.1"/>
    <property type="molecule type" value="Genomic_DNA"/>
</dbReference>
<sequence>MVRIDNKIREVVNQIKQEEAKVANLVNKIEDAAPEVSVAT</sequence>
<feature type="coiled-coil region" evidence="1">
    <location>
        <begin position="1"/>
        <end position="28"/>
    </location>
</feature>
<reference evidence="2" key="2">
    <citation type="journal article" date="2017" name="Nat. Commun.">
        <title>Single-virus genomics reveals hidden cosmopolitan and abundant viruses.</title>
        <authorList>
            <person name="Martinez-Hernandez F."/>
            <person name="Fornas O."/>
            <person name="Lluesma Gomez M."/>
            <person name="Bolduc B."/>
            <person name="de la Cruz Pena M.J."/>
            <person name="Martinez J.M."/>
            <person name="Anton J."/>
            <person name="Gasol J.M."/>
            <person name="Rosselli R."/>
            <person name="Rodriguez-Valera F."/>
            <person name="Sullivan M.B."/>
            <person name="Acinas S.G."/>
            <person name="Martinez-Garcia M."/>
        </authorList>
    </citation>
    <scope>NUCLEOTIDE SEQUENCE</scope>
</reference>
<evidence type="ECO:0000313" key="2">
    <source>
        <dbReference type="EMBL" id="ASE99976.1"/>
    </source>
</evidence>
<protein>
    <submittedName>
        <fullName evidence="2">Uncharacterized protein</fullName>
    </submittedName>
</protein>
<name>A0A218ML16_9VIRU</name>
<accession>A0A218ML16</accession>